<evidence type="ECO:0000313" key="3">
    <source>
        <dbReference type="Proteomes" id="UP001232063"/>
    </source>
</evidence>
<dbReference type="InterPro" id="IPR018958">
    <property type="entry name" value="Knr4/Smi1-like_dom"/>
</dbReference>
<sequence length="160" mass="18678">MKLFLELLTKIREDKECIYLDRSFIPRPPEGILLPEDVILFYTHCGGVELFPNKNYSMKIVAPQDFVRANPIIAGTDGEYDRSYNWFIIGESGSQYITIDLAQERLGRCYDSFWETHALKGNCPVIATSFTELLESLYQHKGEYWYWLRDDFHSLGDAYN</sequence>
<comment type="caution">
    <text evidence="2">The sequence shown here is derived from an EMBL/GenBank/DDBJ whole genome shotgun (WGS) entry which is preliminary data.</text>
</comment>
<evidence type="ECO:0000313" key="2">
    <source>
        <dbReference type="EMBL" id="MDJ1499432.1"/>
    </source>
</evidence>
<reference evidence="2" key="1">
    <citation type="submission" date="2023-05" db="EMBL/GenBank/DDBJ databases">
        <authorList>
            <person name="Zhang X."/>
        </authorList>
    </citation>
    <scope>NUCLEOTIDE SEQUENCE</scope>
    <source>
        <strain evidence="2">BD1B2-1</strain>
    </source>
</reference>
<dbReference type="RefSeq" id="WP_314508950.1">
    <property type="nucleotide sequence ID" value="NZ_JASJOU010000001.1"/>
</dbReference>
<gene>
    <name evidence="2" type="ORF">QNI22_02180</name>
</gene>
<dbReference type="Gene3D" id="3.40.1580.10">
    <property type="entry name" value="SMI1/KNR4-like"/>
    <property type="match status" value="1"/>
</dbReference>
<dbReference type="Proteomes" id="UP001232063">
    <property type="component" value="Unassembled WGS sequence"/>
</dbReference>
<keyword evidence="3" id="KW-1185">Reference proteome</keyword>
<dbReference type="SUPFAM" id="SSF160631">
    <property type="entry name" value="SMI1/KNR4-like"/>
    <property type="match status" value="1"/>
</dbReference>
<evidence type="ECO:0000259" key="1">
    <source>
        <dbReference type="Pfam" id="PF09346"/>
    </source>
</evidence>
<dbReference type="InterPro" id="IPR037883">
    <property type="entry name" value="Knr4/Smi1-like_sf"/>
</dbReference>
<name>A0AAE3R2E8_9BACT</name>
<dbReference type="EMBL" id="JASJOU010000001">
    <property type="protein sequence ID" value="MDJ1499432.1"/>
    <property type="molecule type" value="Genomic_DNA"/>
</dbReference>
<feature type="domain" description="Knr4/Smi1-like" evidence="1">
    <location>
        <begin position="31"/>
        <end position="135"/>
    </location>
</feature>
<organism evidence="2 3">
    <name type="scientific">Xanthocytophaga agilis</name>
    <dbReference type="NCBI Taxonomy" id="3048010"/>
    <lineage>
        <taxon>Bacteria</taxon>
        <taxon>Pseudomonadati</taxon>
        <taxon>Bacteroidota</taxon>
        <taxon>Cytophagia</taxon>
        <taxon>Cytophagales</taxon>
        <taxon>Rhodocytophagaceae</taxon>
        <taxon>Xanthocytophaga</taxon>
    </lineage>
</organism>
<dbReference type="Pfam" id="PF09346">
    <property type="entry name" value="SMI1_KNR4"/>
    <property type="match status" value="1"/>
</dbReference>
<protein>
    <submittedName>
        <fullName evidence="2">SMI1/KNR4 family protein</fullName>
    </submittedName>
</protein>
<proteinExistence type="predicted"/>
<dbReference type="AlphaFoldDB" id="A0AAE3R2E8"/>
<accession>A0AAE3R2E8</accession>